<gene>
    <name evidence="2" type="ORF">HRI_002809000</name>
</gene>
<evidence type="ECO:0000313" key="2">
    <source>
        <dbReference type="EMBL" id="GMI91397.1"/>
    </source>
</evidence>
<name>A0A9W7M650_HIBTR</name>
<keyword evidence="3" id="KW-1185">Reference proteome</keyword>
<comment type="caution">
    <text evidence="2">The sequence shown here is derived from an EMBL/GenBank/DDBJ whole genome shotgun (WGS) entry which is preliminary data.</text>
</comment>
<evidence type="ECO:0000313" key="3">
    <source>
        <dbReference type="Proteomes" id="UP001165190"/>
    </source>
</evidence>
<dbReference type="PANTHER" id="PTHR46929:SF4">
    <property type="entry name" value="MYB_SANT-LIKE DOMAIN-CONTAINING PROTEIN"/>
    <property type="match status" value="1"/>
</dbReference>
<protein>
    <recommendedName>
        <fullName evidence="1">Myb/SANT-like domain-containing protein</fullName>
    </recommendedName>
</protein>
<dbReference type="EMBL" id="BSYR01000024">
    <property type="protein sequence ID" value="GMI91397.1"/>
    <property type="molecule type" value="Genomic_DNA"/>
</dbReference>
<proteinExistence type="predicted"/>
<dbReference type="OrthoDB" id="991895at2759"/>
<feature type="domain" description="Myb/SANT-like" evidence="1">
    <location>
        <begin position="1"/>
        <end position="61"/>
    </location>
</feature>
<accession>A0A9W7M650</accession>
<dbReference type="Pfam" id="PF12776">
    <property type="entry name" value="Myb_DNA-bind_3"/>
    <property type="match status" value="1"/>
</dbReference>
<evidence type="ECO:0000259" key="1">
    <source>
        <dbReference type="Pfam" id="PF12776"/>
    </source>
</evidence>
<organism evidence="2 3">
    <name type="scientific">Hibiscus trionum</name>
    <name type="common">Flower of an hour</name>
    <dbReference type="NCBI Taxonomy" id="183268"/>
    <lineage>
        <taxon>Eukaryota</taxon>
        <taxon>Viridiplantae</taxon>
        <taxon>Streptophyta</taxon>
        <taxon>Embryophyta</taxon>
        <taxon>Tracheophyta</taxon>
        <taxon>Spermatophyta</taxon>
        <taxon>Magnoliopsida</taxon>
        <taxon>eudicotyledons</taxon>
        <taxon>Gunneridae</taxon>
        <taxon>Pentapetalae</taxon>
        <taxon>rosids</taxon>
        <taxon>malvids</taxon>
        <taxon>Malvales</taxon>
        <taxon>Malvaceae</taxon>
        <taxon>Malvoideae</taxon>
        <taxon>Hibiscus</taxon>
    </lineage>
</organism>
<dbReference type="PANTHER" id="PTHR46929">
    <property type="entry name" value="EXPRESSED PROTEIN"/>
    <property type="match status" value="1"/>
</dbReference>
<sequence length="89" mass="10058">MDDVLINALLHQQSLGNRVDKFFTSMAYENMVNELHEKIGMPVEKGQLKKNRIKTLKHSFFECYDSSAEVVLLGVQTLKCGLLSLKSGK</sequence>
<reference evidence="2" key="1">
    <citation type="submission" date="2023-05" db="EMBL/GenBank/DDBJ databases">
        <title>Genome and transcriptome analyses reveal genes involved in the formation of fine ridges on petal epidermal cells in Hibiscus trionum.</title>
        <authorList>
            <person name="Koshimizu S."/>
            <person name="Masuda S."/>
            <person name="Ishii T."/>
            <person name="Shirasu K."/>
            <person name="Hoshino A."/>
            <person name="Arita M."/>
        </authorList>
    </citation>
    <scope>NUCLEOTIDE SEQUENCE</scope>
    <source>
        <strain evidence="2">Hamamatsu line</strain>
    </source>
</reference>
<dbReference type="Proteomes" id="UP001165190">
    <property type="component" value="Unassembled WGS sequence"/>
</dbReference>
<dbReference type="InterPro" id="IPR024752">
    <property type="entry name" value="Myb/SANT-like_dom"/>
</dbReference>
<dbReference type="AlphaFoldDB" id="A0A9W7M650"/>